<dbReference type="Pfam" id="PF05199">
    <property type="entry name" value="GMC_oxred_C"/>
    <property type="match status" value="1"/>
</dbReference>
<comment type="cofactor">
    <cofactor evidence="1">
        <name>FAD</name>
        <dbReference type="ChEBI" id="CHEBI:57692"/>
    </cofactor>
</comment>
<evidence type="ECO:0000313" key="9">
    <source>
        <dbReference type="EMBL" id="KZS90944.1"/>
    </source>
</evidence>
<evidence type="ECO:0000256" key="5">
    <source>
        <dbReference type="ARBA" id="ARBA00023002"/>
    </source>
</evidence>
<gene>
    <name evidence="9" type="ORF">SISNIDRAFT_457292</name>
</gene>
<evidence type="ECO:0000256" key="3">
    <source>
        <dbReference type="ARBA" id="ARBA00022630"/>
    </source>
</evidence>
<accession>A0A164RW96</accession>
<feature type="domain" description="Glucose-methanol-choline oxidoreductase C-terminal" evidence="8">
    <location>
        <begin position="426"/>
        <end position="573"/>
    </location>
</feature>
<dbReference type="InterPro" id="IPR000172">
    <property type="entry name" value="GMC_OxRdtase_N"/>
</dbReference>
<proteinExistence type="inferred from homology"/>
<keyword evidence="4" id="KW-0274">FAD</keyword>
<organism evidence="9 10">
    <name type="scientific">Sistotremastrum niveocremeum HHB9708</name>
    <dbReference type="NCBI Taxonomy" id="1314777"/>
    <lineage>
        <taxon>Eukaryota</taxon>
        <taxon>Fungi</taxon>
        <taxon>Dikarya</taxon>
        <taxon>Basidiomycota</taxon>
        <taxon>Agaricomycotina</taxon>
        <taxon>Agaricomycetes</taxon>
        <taxon>Sistotremastrales</taxon>
        <taxon>Sistotremastraceae</taxon>
        <taxon>Sertulicium</taxon>
        <taxon>Sertulicium niveocremeum</taxon>
    </lineage>
</organism>
<keyword evidence="3" id="KW-0285">Flavoprotein</keyword>
<evidence type="ECO:0000313" key="10">
    <source>
        <dbReference type="Proteomes" id="UP000076722"/>
    </source>
</evidence>
<dbReference type="PANTHER" id="PTHR42784">
    <property type="entry name" value="PYRANOSE 2-OXIDASE"/>
    <property type="match status" value="1"/>
</dbReference>
<feature type="domain" description="Glucose-methanol-choline oxidoreductase N-terminal" evidence="7">
    <location>
        <begin position="154"/>
        <end position="341"/>
    </location>
</feature>
<feature type="region of interest" description="Disordered" evidence="6">
    <location>
        <begin position="426"/>
        <end position="455"/>
    </location>
</feature>
<comment type="similarity">
    <text evidence="2">Belongs to the GMC oxidoreductase family.</text>
</comment>
<dbReference type="InterPro" id="IPR036188">
    <property type="entry name" value="FAD/NAD-bd_sf"/>
</dbReference>
<evidence type="ECO:0000259" key="7">
    <source>
        <dbReference type="Pfam" id="PF00732"/>
    </source>
</evidence>
<feature type="region of interest" description="Disordered" evidence="6">
    <location>
        <begin position="1"/>
        <end position="30"/>
    </location>
</feature>
<dbReference type="PANTHER" id="PTHR42784:SF1">
    <property type="entry name" value="PYRANOSE 2-OXIDASE"/>
    <property type="match status" value="1"/>
</dbReference>
<reference evidence="9 10" key="1">
    <citation type="journal article" date="2016" name="Mol. Biol. Evol.">
        <title>Comparative Genomics of Early-Diverging Mushroom-Forming Fungi Provides Insights into the Origins of Lignocellulose Decay Capabilities.</title>
        <authorList>
            <person name="Nagy L.G."/>
            <person name="Riley R."/>
            <person name="Tritt A."/>
            <person name="Adam C."/>
            <person name="Daum C."/>
            <person name="Floudas D."/>
            <person name="Sun H."/>
            <person name="Yadav J.S."/>
            <person name="Pangilinan J."/>
            <person name="Larsson K.H."/>
            <person name="Matsuura K."/>
            <person name="Barry K."/>
            <person name="Labutti K."/>
            <person name="Kuo R."/>
            <person name="Ohm R.A."/>
            <person name="Bhattacharya S.S."/>
            <person name="Shirouzu T."/>
            <person name="Yoshinaga Y."/>
            <person name="Martin F.M."/>
            <person name="Grigoriev I.V."/>
            <person name="Hibbett D.S."/>
        </authorList>
    </citation>
    <scope>NUCLEOTIDE SEQUENCE [LARGE SCALE GENOMIC DNA]</scope>
    <source>
        <strain evidence="9 10">HHB9708</strain>
    </source>
</reference>
<dbReference type="AlphaFoldDB" id="A0A164RW96"/>
<dbReference type="GO" id="GO:0016614">
    <property type="term" value="F:oxidoreductase activity, acting on CH-OH group of donors"/>
    <property type="evidence" value="ECO:0007669"/>
    <property type="project" value="InterPro"/>
</dbReference>
<dbReference type="GO" id="GO:0050660">
    <property type="term" value="F:flavin adenine dinucleotide binding"/>
    <property type="evidence" value="ECO:0007669"/>
    <property type="project" value="InterPro"/>
</dbReference>
<evidence type="ECO:0000256" key="4">
    <source>
        <dbReference type="ARBA" id="ARBA00022827"/>
    </source>
</evidence>
<dbReference type="InterPro" id="IPR007867">
    <property type="entry name" value="GMC_OxRtase_C"/>
</dbReference>
<name>A0A164RW96_9AGAM</name>
<protein>
    <submittedName>
        <fullName evidence="9">FAD/NAD(P)-binding domain-containing protein</fullName>
    </submittedName>
</protein>
<dbReference type="STRING" id="1314777.A0A164RW96"/>
<evidence type="ECO:0000256" key="2">
    <source>
        <dbReference type="ARBA" id="ARBA00010790"/>
    </source>
</evidence>
<dbReference type="InterPro" id="IPR051473">
    <property type="entry name" value="P2Ox-like"/>
</dbReference>
<evidence type="ECO:0000259" key="8">
    <source>
        <dbReference type="Pfam" id="PF05199"/>
    </source>
</evidence>
<evidence type="ECO:0000256" key="1">
    <source>
        <dbReference type="ARBA" id="ARBA00001974"/>
    </source>
</evidence>
<sequence>MSSSNSDNHESGNRAAQVADKSVPSPPPSSFEEAYFTYTADKASKESAAKPFDIVIIGSGIGGGVVAAALQETIMWNSKNKKDGEAPRILLIERGGLLFHSHCLNAARPTKRGGYGQHNNAFYNRFKSVFKINDLTELTEKSGTDWRGGPLYCLGGRSPVWGLFIPRIHDSSLEHFPKAIATDLLHPYYEKAEKLMHLSYPDTRGIHQLLMDRLNMSKVANMNWQWGRIASEFKDEHNYDFAEGAYSTVDKLLELAMNDPEAKGPFKILLNTTVQHLLPEVSSSTPSPVEAVVVTDAAGKSHEIKCKKVVLSAGSVNSAAILLRSAKDKQPKTYGDDFGDHFGHITDHEIYHMSKSFVWRNPEDRAKVGAMKLQTYVRLPSTKDIALANISLDASSFLPRGHVKDDSHPQFIMVFMFRSDLQTGNSMSLDDAENPQVNISSNASDKEKEERDKLRRQDMVKIVEDTMRTITDTLGVQFISETPTDSTSSGSATIQYTPLDPIALDAHDLLRLPLGAVGHELGSIPFGNHDDKKALIDTDLKLKYGYDGVYVCDLSIFPFAPAANPTLTLAALALRLSDHLMKRQSIQSGSINIHNLTTVTVEIVVTDQSRASAELPQKHRLPPGGLIPSLIRLNHEVVFVYEAGKPRYYDVLTASPGHEVYITRPPYIRD</sequence>
<dbReference type="Proteomes" id="UP000076722">
    <property type="component" value="Unassembled WGS sequence"/>
</dbReference>
<keyword evidence="5" id="KW-0560">Oxidoreductase</keyword>
<keyword evidence="10" id="KW-1185">Reference proteome</keyword>
<dbReference type="OrthoDB" id="167809at2759"/>
<dbReference type="EMBL" id="KV419418">
    <property type="protein sequence ID" value="KZS90944.1"/>
    <property type="molecule type" value="Genomic_DNA"/>
</dbReference>
<evidence type="ECO:0000256" key="6">
    <source>
        <dbReference type="SAM" id="MobiDB-lite"/>
    </source>
</evidence>
<dbReference type="Gene3D" id="3.50.50.60">
    <property type="entry name" value="FAD/NAD(P)-binding domain"/>
    <property type="match status" value="2"/>
</dbReference>
<dbReference type="SUPFAM" id="SSF51905">
    <property type="entry name" value="FAD/NAD(P)-binding domain"/>
    <property type="match status" value="1"/>
</dbReference>
<dbReference type="Pfam" id="PF00732">
    <property type="entry name" value="GMC_oxred_N"/>
    <property type="match status" value="1"/>
</dbReference>
<feature type="compositionally biased region" description="Basic and acidic residues" evidence="6">
    <location>
        <begin position="444"/>
        <end position="455"/>
    </location>
</feature>